<dbReference type="InterPro" id="IPR011009">
    <property type="entry name" value="Kinase-like_dom_sf"/>
</dbReference>
<comment type="similarity">
    <text evidence="3 23">Belongs to the multi antimicrobial extrusion (MATE) (TC 2.A.66.1) family.</text>
</comment>
<evidence type="ECO:0000256" key="17">
    <source>
        <dbReference type="ARBA" id="ARBA00045468"/>
    </source>
</evidence>
<evidence type="ECO:0000256" key="3">
    <source>
        <dbReference type="ARBA" id="ARBA00010199"/>
    </source>
</evidence>
<dbReference type="PANTHER" id="PTHR43570:SF15">
    <property type="entry name" value="ALDEHYDE DEHYDROGENASE, DIMERIC NADP-PREFERRING"/>
    <property type="match status" value="1"/>
</dbReference>
<dbReference type="FunFam" id="3.40.605.10:FF:000004">
    <property type="entry name" value="Aldehyde dehydrogenase"/>
    <property type="match status" value="1"/>
</dbReference>
<evidence type="ECO:0000259" key="25">
    <source>
        <dbReference type="PROSITE" id="PS50011"/>
    </source>
</evidence>
<feature type="transmembrane region" description="Helical" evidence="23">
    <location>
        <begin position="1892"/>
        <end position="1913"/>
    </location>
</feature>
<comment type="subcellular location">
    <subcellularLocation>
        <location evidence="1">Cytoplasm</location>
    </subcellularLocation>
</comment>
<comment type="function">
    <text evidence="17">ALDHs play a major role in the detoxification of alcohol-derived acetaldehyde. They are involved in the metabolism of corticosteroids, biogenic amines, neurotransmitters, and lipid peroxidation. Oxidizes medium and long chain aldehydes into non-toxic fatty acids. Preferentially oxidizes aromatic aldehyde substrates. Comprises about 50 percent of corneal epithelial soluble proteins. May play a role in preventing corneal damage caused by ultraviolet light.</text>
</comment>
<dbReference type="CDD" id="cd14201">
    <property type="entry name" value="STKc_ULK2"/>
    <property type="match status" value="1"/>
</dbReference>
<comment type="catalytic activity">
    <reaction evidence="18">
        <text>octanal + NAD(+) + H2O = octanoate + NADH + 2 H(+)</text>
        <dbReference type="Rhea" id="RHEA:44100"/>
        <dbReference type="ChEBI" id="CHEBI:15377"/>
        <dbReference type="ChEBI" id="CHEBI:15378"/>
        <dbReference type="ChEBI" id="CHEBI:17935"/>
        <dbReference type="ChEBI" id="CHEBI:25646"/>
        <dbReference type="ChEBI" id="CHEBI:57540"/>
        <dbReference type="ChEBI" id="CHEBI:57945"/>
    </reaction>
</comment>
<dbReference type="CDD" id="cd13132">
    <property type="entry name" value="MATE_eukaryotic"/>
    <property type="match status" value="1"/>
</dbReference>
<feature type="region of interest" description="Disordered" evidence="24">
    <location>
        <begin position="668"/>
        <end position="696"/>
    </location>
</feature>
<keyword evidence="14" id="KW-0072">Autophagy</keyword>
<feature type="compositionally biased region" description="Polar residues" evidence="24">
    <location>
        <begin position="504"/>
        <end position="516"/>
    </location>
</feature>
<feature type="transmembrane region" description="Helical" evidence="23">
    <location>
        <begin position="1665"/>
        <end position="1687"/>
    </location>
</feature>
<keyword evidence="23" id="KW-1133">Transmembrane helix</keyword>
<keyword evidence="27" id="KW-1185">Reference proteome</keyword>
<evidence type="ECO:0000313" key="27">
    <source>
        <dbReference type="Proteomes" id="UP000322234"/>
    </source>
</evidence>
<feature type="region of interest" description="Disordered" evidence="24">
    <location>
        <begin position="1955"/>
        <end position="1974"/>
    </location>
</feature>
<evidence type="ECO:0000256" key="8">
    <source>
        <dbReference type="ARBA" id="ARBA00022679"/>
    </source>
</evidence>
<dbReference type="GO" id="GO:0004674">
    <property type="term" value="F:protein serine/threonine kinase activity"/>
    <property type="evidence" value="ECO:0007669"/>
    <property type="project" value="UniProtKB-KW"/>
</dbReference>
<dbReference type="GO" id="GO:0004029">
    <property type="term" value="F:aldehyde dehydrogenase (NAD+) activity"/>
    <property type="evidence" value="ECO:0007669"/>
    <property type="project" value="TreeGrafter"/>
</dbReference>
<evidence type="ECO:0000256" key="19">
    <source>
        <dbReference type="ARBA" id="ARBA00049219"/>
    </source>
</evidence>
<feature type="transmembrane region" description="Helical" evidence="23">
    <location>
        <begin position="1597"/>
        <end position="1617"/>
    </location>
</feature>
<dbReference type="InterPro" id="IPR012394">
    <property type="entry name" value="Aldehyde_DH_NAD(P)"/>
</dbReference>
<evidence type="ECO:0000256" key="24">
    <source>
        <dbReference type="SAM" id="MobiDB-lite"/>
    </source>
</evidence>
<dbReference type="GO" id="GO:0006081">
    <property type="term" value="P:aldehyde metabolic process"/>
    <property type="evidence" value="ECO:0007669"/>
    <property type="project" value="InterPro"/>
</dbReference>
<feature type="transmembrane region" description="Helical" evidence="23">
    <location>
        <begin position="1818"/>
        <end position="1840"/>
    </location>
</feature>
<feature type="domain" description="Protein kinase" evidence="25">
    <location>
        <begin position="9"/>
        <end position="271"/>
    </location>
</feature>
<feature type="transmembrane region" description="Helical" evidence="23">
    <location>
        <begin position="1699"/>
        <end position="1719"/>
    </location>
</feature>
<evidence type="ECO:0000256" key="15">
    <source>
        <dbReference type="ARBA" id="ARBA00023027"/>
    </source>
</evidence>
<feature type="compositionally biased region" description="Polar residues" evidence="24">
    <location>
        <begin position="668"/>
        <end position="679"/>
    </location>
</feature>
<evidence type="ECO:0000256" key="18">
    <source>
        <dbReference type="ARBA" id="ARBA00048806"/>
    </source>
</evidence>
<keyword evidence="6" id="KW-0723">Serine/threonine-protein kinase</keyword>
<evidence type="ECO:0000256" key="5">
    <source>
        <dbReference type="ARBA" id="ARBA00022490"/>
    </source>
</evidence>
<evidence type="ECO:0000256" key="16">
    <source>
        <dbReference type="ARBA" id="ARBA00023098"/>
    </source>
</evidence>
<comment type="similarity">
    <text evidence="2 22">Belongs to the aldehyde dehydrogenase family.</text>
</comment>
<dbReference type="Proteomes" id="UP000322234">
    <property type="component" value="Unassembled WGS sequence"/>
</dbReference>
<evidence type="ECO:0000256" key="14">
    <source>
        <dbReference type="ARBA" id="ARBA00023006"/>
    </source>
</evidence>
<feature type="compositionally biased region" description="Low complexity" evidence="24">
    <location>
        <begin position="335"/>
        <end position="348"/>
    </location>
</feature>
<protein>
    <recommendedName>
        <fullName evidence="23">Multidrug and toxin extrusion protein</fullName>
    </recommendedName>
</protein>
<dbReference type="InterPro" id="IPR016161">
    <property type="entry name" value="Ald_DH/histidinol_DH"/>
</dbReference>
<dbReference type="InterPro" id="IPR015590">
    <property type="entry name" value="Aldehyde_DH_dom"/>
</dbReference>
<dbReference type="Pfam" id="PF00069">
    <property type="entry name" value="Pkinase"/>
    <property type="match status" value="1"/>
</dbReference>
<feature type="active site" evidence="20">
    <location>
        <position position="1229"/>
    </location>
</feature>
<keyword evidence="9 21" id="KW-0547">Nucleotide-binding</keyword>
<dbReference type="Gene3D" id="3.30.200.20">
    <property type="entry name" value="Phosphorylase Kinase, domain 1"/>
    <property type="match status" value="1"/>
</dbReference>
<evidence type="ECO:0000313" key="26">
    <source>
        <dbReference type="EMBL" id="MXQ93286.1"/>
    </source>
</evidence>
<dbReference type="Pfam" id="PF00171">
    <property type="entry name" value="Aldedh"/>
    <property type="match status" value="1"/>
</dbReference>
<keyword evidence="10" id="KW-0418">Kinase</keyword>
<dbReference type="InterPro" id="IPR045069">
    <property type="entry name" value="MATE_euk"/>
</dbReference>
<feature type="compositionally biased region" description="Polar residues" evidence="24">
    <location>
        <begin position="571"/>
        <end position="585"/>
    </location>
</feature>
<dbReference type="InterPro" id="IPR000719">
    <property type="entry name" value="Prot_kinase_dom"/>
</dbReference>
<feature type="transmembrane region" description="Helical" evidence="23">
    <location>
        <begin position="1740"/>
        <end position="1759"/>
    </location>
</feature>
<dbReference type="FunFam" id="3.30.200.20:FF:000149">
    <property type="entry name" value="serine/threonine-protein kinase unc-51 isoform X1"/>
    <property type="match status" value="1"/>
</dbReference>
<keyword evidence="13 22" id="KW-0560">Oxidoreductase</keyword>
<feature type="transmembrane region" description="Helical" evidence="23">
    <location>
        <begin position="2031"/>
        <end position="2050"/>
    </location>
</feature>
<evidence type="ECO:0000256" key="22">
    <source>
        <dbReference type="RuleBase" id="RU003345"/>
    </source>
</evidence>
<dbReference type="GO" id="GO:0042910">
    <property type="term" value="F:xenobiotic transmembrane transporter activity"/>
    <property type="evidence" value="ECO:0007669"/>
    <property type="project" value="InterPro"/>
</dbReference>
<evidence type="ECO:0000256" key="2">
    <source>
        <dbReference type="ARBA" id="ARBA00009986"/>
    </source>
</evidence>
<name>A0A6B0RZI9_9CETA</name>
<dbReference type="InterPro" id="IPR048941">
    <property type="entry name" value="ATG1-like_MIT2"/>
</dbReference>
<dbReference type="SUPFAM" id="SSF53720">
    <property type="entry name" value="ALDH-like"/>
    <property type="match status" value="1"/>
</dbReference>
<dbReference type="PROSITE" id="PS00107">
    <property type="entry name" value="PROTEIN_KINASE_ATP"/>
    <property type="match status" value="1"/>
</dbReference>
<keyword evidence="12" id="KW-0521">NADP</keyword>
<dbReference type="InterPro" id="IPR016162">
    <property type="entry name" value="Ald_DH_N"/>
</dbReference>
<dbReference type="GO" id="GO:0004028">
    <property type="term" value="F:3-chloroallyl aldehyde dehydrogenase activity"/>
    <property type="evidence" value="ECO:0007669"/>
    <property type="project" value="TreeGrafter"/>
</dbReference>
<dbReference type="InterPro" id="IPR022708">
    <property type="entry name" value="Atg1-like_tMIT"/>
</dbReference>
<dbReference type="FunFam" id="3.40.309.10:FF:000003">
    <property type="entry name" value="Aldehyde dehydrogenase"/>
    <property type="match status" value="1"/>
</dbReference>
<dbReference type="GO" id="GO:0006914">
    <property type="term" value="P:autophagy"/>
    <property type="evidence" value="ECO:0007669"/>
    <property type="project" value="UniProtKB-KW"/>
</dbReference>
<dbReference type="PROSITE" id="PS00687">
    <property type="entry name" value="ALDEHYDE_DEHYDR_GLU"/>
    <property type="match status" value="1"/>
</dbReference>
<evidence type="ECO:0000256" key="9">
    <source>
        <dbReference type="ARBA" id="ARBA00022741"/>
    </source>
</evidence>
<dbReference type="NCBIfam" id="TIGR00797">
    <property type="entry name" value="matE"/>
    <property type="match status" value="1"/>
</dbReference>
<dbReference type="GO" id="GO:0034045">
    <property type="term" value="C:phagophore assembly site membrane"/>
    <property type="evidence" value="ECO:0007669"/>
    <property type="project" value="UniProtKB-ARBA"/>
</dbReference>
<evidence type="ECO:0000256" key="6">
    <source>
        <dbReference type="ARBA" id="ARBA00022527"/>
    </source>
</evidence>
<dbReference type="Gene3D" id="3.40.605.10">
    <property type="entry name" value="Aldehyde Dehydrogenase, Chain A, domain 1"/>
    <property type="match status" value="1"/>
</dbReference>
<comment type="catalytic activity">
    <reaction evidence="19">
        <text>an aldehyde + NAD(+) + H2O = a carboxylate + NADH + 2 H(+)</text>
        <dbReference type="Rhea" id="RHEA:16185"/>
        <dbReference type="ChEBI" id="CHEBI:15377"/>
        <dbReference type="ChEBI" id="CHEBI:15378"/>
        <dbReference type="ChEBI" id="CHEBI:17478"/>
        <dbReference type="ChEBI" id="CHEBI:29067"/>
        <dbReference type="ChEBI" id="CHEBI:57540"/>
        <dbReference type="ChEBI" id="CHEBI:57945"/>
        <dbReference type="EC" id="1.2.1.5"/>
    </reaction>
</comment>
<keyword evidence="16" id="KW-0443">Lipid metabolism</keyword>
<evidence type="ECO:0000256" key="21">
    <source>
        <dbReference type="PROSITE-ProRule" id="PRU10141"/>
    </source>
</evidence>
<dbReference type="FunFam" id="1.10.510.10:FF:000128">
    <property type="entry name" value="serine/threonine-protein kinase ULK2 isoform X2"/>
    <property type="match status" value="1"/>
</dbReference>
<feature type="transmembrane region" description="Helical" evidence="23">
    <location>
        <begin position="1527"/>
        <end position="1546"/>
    </location>
</feature>
<evidence type="ECO:0000256" key="7">
    <source>
        <dbReference type="ARBA" id="ARBA00022553"/>
    </source>
</evidence>
<dbReference type="PROSITE" id="PS00108">
    <property type="entry name" value="PROTEIN_KINASE_ST"/>
    <property type="match status" value="1"/>
</dbReference>
<keyword evidence="23" id="KW-0812">Transmembrane</keyword>
<dbReference type="InterPro" id="IPR008271">
    <property type="entry name" value="Ser/Thr_kinase_AS"/>
</dbReference>
<dbReference type="PROSITE" id="PS00070">
    <property type="entry name" value="ALDEHYDE_DEHYDR_CYS"/>
    <property type="match status" value="1"/>
</dbReference>
<feature type="transmembrane region" description="Helical" evidence="23">
    <location>
        <begin position="1779"/>
        <end position="1806"/>
    </location>
</feature>
<dbReference type="PROSITE" id="PS50011">
    <property type="entry name" value="PROTEIN_KINASE_DOM"/>
    <property type="match status" value="1"/>
</dbReference>
<reference evidence="26" key="1">
    <citation type="submission" date="2019-10" db="EMBL/GenBank/DDBJ databases">
        <title>The sequence and de novo assembly of the wild yak genome.</title>
        <authorList>
            <person name="Liu Y."/>
        </authorList>
    </citation>
    <scope>NUCLEOTIDE SEQUENCE [LARGE SCALE GENOMIC DNA]</scope>
    <source>
        <strain evidence="26">WY2019</strain>
    </source>
</reference>
<dbReference type="GO" id="GO:0005524">
    <property type="term" value="F:ATP binding"/>
    <property type="evidence" value="ECO:0007669"/>
    <property type="project" value="UniProtKB-UniRule"/>
</dbReference>
<keyword evidence="11 21" id="KW-0067">ATP-binding</keyword>
<sequence length="2054" mass="223033">MEVVGDFEYSKRDLVGHGAFAVVFRGRHRQKTDWEVAIKSINKKNLSKSQILLGKEIKILKELQHENIVALYDVQELPNSVFLVMEYCNGGDLADYLQAKGTLSEDTIRVFLHQIAAAMRILHSKGIIHRDLKPQNILLSYASRKKSSVSGIRIKIADFGFARYLHSNMMAATLCGSPMYMAPEVIMSQHYDAKADLWSIGTVIYQCLVGKPPFQANSPQDLRMFYEKNRNLMPSIPRETSPYLANLLLGLLQRNQKDRMDFEAFFSHPFLEQVPAKKSCPVPVPMYAGSASGGSYGSSPSCRFVSPPSLPDMQHIQEENLSSPPLGPPNYLQVSKDSASTSSKNSSCDTDDFVLVPHNISSDHSYDMPMGTAGRRASNEFLVFGGQCQPSVSPHSTAAPIPVPTQVRNYQRIEQNLTSTAGSSTNLHGSPRSAVVRRSNTSPLGFLRPGSCSPAPADAVPAIGRRLSTGSSRPYSPSPLVGTIPEQFRQCCCGHLQGHESRSRNSSGSPIPQAQSPQPVLLGARLQSAPTLTDIYQNKQKLRKQHSDPVCPSQAGAGYSCSPQPSRPGSLGTSPTKHTGSSPRSSDWFFRTPLPTIIGSPTKTTAPFKIPKTQASSNLLALATRHGPSEGQLKDGNNPRKCTHCVLVQGGERQKSEHQVKAAFGRSVSTGKLSDQQVKTPFGGHQGSTDSLNTERPMDTAPAGACGVALAPAIGAAASSRAVMFTVGSPPHRAAATTCTHTGLRIRTTSGGSSGSGGSLCSIGGRVCGGSPPGLCSGSPPPGAEAAPSLRHVPCGASPPSLEGLVTFEAPELPEETLMEQEHADTLRHLNSMLLFTECVLDLTAVRGGSPELCASAVSVYQIQESAVVDQISQLSKDWGRVEQLVLYMKAAQLLAASLHLAKEQIKSGKLSPSSGVKQVVKNLNERYKFCISMCKKLTEKLNRFFSDKQRFIDEINSVTAEKLIYNCAVEMVQAAALDEMFQQTEDIVYRYHKAALLLEGLTKILQDPADIENIHRCTMSAISEVVQRARAAFNSGRTRPLQFRVQQLEGLRRLIREREKDLVGALAADLHKNEWTAYYEEIVYVLEEIDYMIRKLPEWAADEPVEKTPHTQQDEAYIHSEPLGVVLIIGSWNYPFNLTIQPMVGAIAAGNAVVLKPSELSENTASLLATILPQYLDQDLYPVINGGVAETTEVLKERFDHILFTGSTGVGRVVMMAAAKHLTPVTLELGGKNPCYVDKDCDLDIACRRIAWGKFMNSGQTCVAPDYILCDPSIQSQVVEKLKKSLKEFYGEDAKKSRDYGRIINSRHFQRVMGLLEGQKVAYGGTGDATTRYIAPTILTDVDPQSPVMQEEVFGPVLPIMCVRSLEEAIQFITQREKPLALYVFSPNDKVIKKMIAETSSGGVTANDVVVHITVHSLPYGGVGDSGMGSYHGRKSFETFSHRRSCLRNHEALGAFCFPNDCRGTQGTLPRPGSRAPDSQNNFPLNQGQTRAHESLCDLLGNQCSDWQLFCWRKMTVLCSPKPMCLFLFQMLNFMVYVVSTVFCGHLGTVELAAVTLSVAFVNVCGVSIGFGLSSACDTLMSQSFGSPNKKHVGVILQRGVLVLLLCCLPCWALFLNTQLILLLCRQDPAVSRLAQEYVQVYIPGLPANFLYSLQAKYLQNQGIVWPQVFSGIVGNCVNGLANYILVSVLGQGVRGSAFANTVSQFSQAVFLLFYIVLKKLHLETWAGWSWECLQDWGPFFRLAIPSMLMLCIEWWAYEIGSFLVGLLSVLDLSAQAVIYEVATVIYMIPMGLSIAVCVRVGTALGAADTVQAKRSAISGTLCTVGTSLVVGILLSLLRNKLGHIFTNDEEVVALVNKVLPLYIFFQLFDALCCLYAGVLRGTGRQAFGAVVNAVMYYAIGLPLGVVLTFLVGMGIMGLWLGMLVCVMLATAAFVTYTARMDWKRAAEEAQKHAGLPPLGSTGSMALGPRPGPEKAVVSSVATGSSPGVILTTYSRPGGHPVLLRTPEAVHALPTPAGRLSAKQLALRRGAALGVAVGSLIVGLILRVLTARP</sequence>
<dbReference type="PANTHER" id="PTHR43570">
    <property type="entry name" value="ALDEHYDE DEHYDROGENASE"/>
    <property type="match status" value="1"/>
</dbReference>
<keyword evidence="15" id="KW-0520">NAD</keyword>
<dbReference type="SUPFAM" id="SSF56112">
    <property type="entry name" value="Protein kinase-like (PK-like)"/>
    <property type="match status" value="1"/>
</dbReference>
<evidence type="ECO:0000256" key="11">
    <source>
        <dbReference type="ARBA" id="ARBA00022840"/>
    </source>
</evidence>
<feature type="region of interest" description="Disordered" evidence="24">
    <location>
        <begin position="319"/>
        <end position="350"/>
    </location>
</feature>
<keyword evidence="23" id="KW-0472">Membrane</keyword>
<feature type="transmembrane region" description="Helical" evidence="23">
    <location>
        <begin position="1919"/>
        <end position="1938"/>
    </location>
</feature>
<dbReference type="InterPro" id="IPR002528">
    <property type="entry name" value="MATE_fam"/>
</dbReference>
<organism evidence="26 27">
    <name type="scientific">Bos mutus</name>
    <name type="common">wild yak</name>
    <dbReference type="NCBI Taxonomy" id="72004"/>
    <lineage>
        <taxon>Eukaryota</taxon>
        <taxon>Metazoa</taxon>
        <taxon>Chordata</taxon>
        <taxon>Craniata</taxon>
        <taxon>Vertebrata</taxon>
        <taxon>Euteleostomi</taxon>
        <taxon>Mammalia</taxon>
        <taxon>Eutheria</taxon>
        <taxon>Laurasiatheria</taxon>
        <taxon>Artiodactyla</taxon>
        <taxon>Ruminantia</taxon>
        <taxon>Pecora</taxon>
        <taxon>Bovidae</taxon>
        <taxon>Bovinae</taxon>
        <taxon>Bos</taxon>
    </lineage>
</organism>
<dbReference type="InterPro" id="IPR016160">
    <property type="entry name" value="Ald_DH_CS_CYS"/>
</dbReference>
<dbReference type="Gene3D" id="3.40.309.10">
    <property type="entry name" value="Aldehyde Dehydrogenase, Chain A, domain 2"/>
    <property type="match status" value="1"/>
</dbReference>
<keyword evidence="5" id="KW-0963">Cytoplasm</keyword>
<dbReference type="GO" id="GO:0015297">
    <property type="term" value="F:antiporter activity"/>
    <property type="evidence" value="ECO:0007669"/>
    <property type="project" value="InterPro"/>
</dbReference>
<dbReference type="Pfam" id="PF01554">
    <property type="entry name" value="MatE"/>
    <property type="match status" value="2"/>
</dbReference>
<keyword evidence="8" id="KW-0808">Transferase</keyword>
<dbReference type="GO" id="GO:1990961">
    <property type="term" value="P:xenobiotic detoxification by transmembrane export across the plasma membrane"/>
    <property type="evidence" value="ECO:0007669"/>
    <property type="project" value="InterPro"/>
</dbReference>
<dbReference type="SMART" id="SM00220">
    <property type="entry name" value="S_TKc"/>
    <property type="match status" value="1"/>
</dbReference>
<accession>A0A6B0RZI9</accession>
<dbReference type="Gene3D" id="1.10.510.10">
    <property type="entry name" value="Transferase(Phosphotransferase) domain 1"/>
    <property type="match status" value="1"/>
</dbReference>
<dbReference type="InterPro" id="IPR017441">
    <property type="entry name" value="Protein_kinase_ATP_BS"/>
</dbReference>
<feature type="transmembrane region" description="Helical" evidence="23">
    <location>
        <begin position="1860"/>
        <end position="1880"/>
    </location>
</feature>
<comment type="caution">
    <text evidence="26">The sequence shown here is derived from an EMBL/GenBank/DDBJ whole genome shotgun (WGS) entry which is preliminary data.</text>
</comment>
<dbReference type="CDD" id="cd07132">
    <property type="entry name" value="ALDH_F3AB"/>
    <property type="match status" value="1"/>
</dbReference>
<evidence type="ECO:0000256" key="1">
    <source>
        <dbReference type="ARBA" id="ARBA00004496"/>
    </source>
</evidence>
<dbReference type="Pfam" id="PF12063">
    <property type="entry name" value="ATG1-like_MIT1"/>
    <property type="match status" value="1"/>
</dbReference>
<evidence type="ECO:0000256" key="20">
    <source>
        <dbReference type="PROSITE-ProRule" id="PRU10007"/>
    </source>
</evidence>
<evidence type="ECO:0000256" key="23">
    <source>
        <dbReference type="RuleBase" id="RU004914"/>
    </source>
</evidence>
<evidence type="ECO:0000256" key="10">
    <source>
        <dbReference type="ARBA" id="ARBA00022777"/>
    </source>
</evidence>
<dbReference type="InterPro" id="IPR016163">
    <property type="entry name" value="Ald_DH_C"/>
</dbReference>
<proteinExistence type="inferred from homology"/>
<evidence type="ECO:0000256" key="12">
    <source>
        <dbReference type="ARBA" id="ARBA00022857"/>
    </source>
</evidence>
<dbReference type="GO" id="GO:0006629">
    <property type="term" value="P:lipid metabolic process"/>
    <property type="evidence" value="ECO:0007669"/>
    <property type="project" value="UniProtKB-KW"/>
</dbReference>
<feature type="binding site" evidence="21">
    <location>
        <position position="39"/>
    </location>
    <ligand>
        <name>ATP</name>
        <dbReference type="ChEBI" id="CHEBI:30616"/>
    </ligand>
</feature>
<dbReference type="InterPro" id="IPR029510">
    <property type="entry name" value="Ald_DH_CS_GLU"/>
</dbReference>
<evidence type="ECO:0000256" key="13">
    <source>
        <dbReference type="ARBA" id="ARBA00023002"/>
    </source>
</evidence>
<comment type="subunit">
    <text evidence="4">Homodimer.</text>
</comment>
<dbReference type="EMBL" id="VBQZ03000091">
    <property type="protein sequence ID" value="MXQ93286.1"/>
    <property type="molecule type" value="Genomic_DNA"/>
</dbReference>
<gene>
    <name evidence="26" type="ORF">E5288_WYG003618</name>
</gene>
<feature type="region of interest" description="Disordered" evidence="24">
    <location>
        <begin position="540"/>
        <end position="590"/>
    </location>
</feature>
<keyword evidence="7" id="KW-0597">Phosphoprotein</keyword>
<feature type="region of interest" description="Disordered" evidence="24">
    <location>
        <begin position="497"/>
        <end position="516"/>
    </location>
</feature>
<dbReference type="Pfam" id="PF21127">
    <property type="entry name" value="ATG1-like_MIT2"/>
    <property type="match status" value="1"/>
</dbReference>
<evidence type="ECO:0000256" key="4">
    <source>
        <dbReference type="ARBA" id="ARBA00011738"/>
    </source>
</evidence>
<feature type="transmembrane region" description="Helical" evidence="23">
    <location>
        <begin position="1553"/>
        <end position="1577"/>
    </location>
</feature>